<keyword evidence="1" id="KW-0472">Membrane</keyword>
<feature type="transmembrane region" description="Helical" evidence="1">
    <location>
        <begin position="37"/>
        <end position="54"/>
    </location>
</feature>
<comment type="caution">
    <text evidence="2">The sequence shown here is derived from an EMBL/GenBank/DDBJ whole genome shotgun (WGS) entry which is preliminary data.</text>
</comment>
<keyword evidence="1" id="KW-0812">Transmembrane</keyword>
<name>A0A7J0BXI9_9BACT</name>
<dbReference type="Proteomes" id="UP000503820">
    <property type="component" value="Unassembled WGS sequence"/>
</dbReference>
<feature type="transmembrane region" description="Helical" evidence="1">
    <location>
        <begin position="6"/>
        <end position="25"/>
    </location>
</feature>
<accession>A0A7J0BXI9</accession>
<dbReference type="RefSeq" id="WP_174410502.1">
    <property type="nucleotide sequence ID" value="NZ_BLVP01000010.1"/>
</dbReference>
<sequence length="105" mass="11778">MNARHILLAFLTASLSFILYVLIAHQAADKLTTYRHSFLLVALLALIAQLATAGEEKARNINTDIKSTNKNESSFFKKNFLTKNTTQSSILTVIVLFSCFMYFGK</sequence>
<reference evidence="2 3" key="1">
    <citation type="submission" date="2020-05" db="EMBL/GenBank/DDBJ databases">
        <title>Draft genome sequence of Desulfovibrio psychrotolerans JS1T.</title>
        <authorList>
            <person name="Ueno A."/>
            <person name="Tamazawa S."/>
            <person name="Tamamura S."/>
            <person name="Murakami T."/>
            <person name="Kiyama T."/>
            <person name="Inomata H."/>
            <person name="Amano Y."/>
            <person name="Miyakawa K."/>
            <person name="Tamaki H."/>
            <person name="Naganuma T."/>
            <person name="Kaneko K."/>
        </authorList>
    </citation>
    <scope>NUCLEOTIDE SEQUENCE [LARGE SCALE GENOMIC DNA]</scope>
    <source>
        <strain evidence="2 3">JS1</strain>
    </source>
</reference>
<keyword evidence="1" id="KW-1133">Transmembrane helix</keyword>
<feature type="transmembrane region" description="Helical" evidence="1">
    <location>
        <begin position="86"/>
        <end position="104"/>
    </location>
</feature>
<evidence type="ECO:0000313" key="3">
    <source>
        <dbReference type="Proteomes" id="UP000503820"/>
    </source>
</evidence>
<proteinExistence type="predicted"/>
<keyword evidence="3" id="KW-1185">Reference proteome</keyword>
<gene>
    <name evidence="2" type="ORF">DSM19430T_25650</name>
</gene>
<evidence type="ECO:0000256" key="1">
    <source>
        <dbReference type="SAM" id="Phobius"/>
    </source>
</evidence>
<protein>
    <submittedName>
        <fullName evidence="2">Uncharacterized protein</fullName>
    </submittedName>
</protein>
<dbReference type="EMBL" id="BLVP01000010">
    <property type="protein sequence ID" value="GFM37881.1"/>
    <property type="molecule type" value="Genomic_DNA"/>
</dbReference>
<dbReference type="AlphaFoldDB" id="A0A7J0BXI9"/>
<evidence type="ECO:0000313" key="2">
    <source>
        <dbReference type="EMBL" id="GFM37881.1"/>
    </source>
</evidence>
<organism evidence="2 3">
    <name type="scientific">Desulfovibrio psychrotolerans</name>
    <dbReference type="NCBI Taxonomy" id="415242"/>
    <lineage>
        <taxon>Bacteria</taxon>
        <taxon>Pseudomonadati</taxon>
        <taxon>Thermodesulfobacteriota</taxon>
        <taxon>Desulfovibrionia</taxon>
        <taxon>Desulfovibrionales</taxon>
        <taxon>Desulfovibrionaceae</taxon>
        <taxon>Desulfovibrio</taxon>
    </lineage>
</organism>